<feature type="compositionally biased region" description="Polar residues" evidence="1">
    <location>
        <begin position="413"/>
        <end position="425"/>
    </location>
</feature>
<feature type="domain" description="HNH nuclease" evidence="2">
    <location>
        <begin position="247"/>
        <end position="334"/>
    </location>
</feature>
<accession>A0A3M2S6H2</accession>
<protein>
    <recommendedName>
        <fullName evidence="2">HNH nuclease domain-containing protein</fullName>
    </recommendedName>
</protein>
<name>A0A3M2S6H2_9HYPO</name>
<feature type="compositionally biased region" description="Basic and acidic residues" evidence="1">
    <location>
        <begin position="436"/>
        <end position="447"/>
    </location>
</feature>
<feature type="region of interest" description="Disordered" evidence="1">
    <location>
        <begin position="388"/>
        <end position="484"/>
    </location>
</feature>
<dbReference type="OrthoDB" id="2142759at2759"/>
<proteinExistence type="predicted"/>
<evidence type="ECO:0000313" key="3">
    <source>
        <dbReference type="EMBL" id="RMJ13109.1"/>
    </source>
</evidence>
<sequence>MSNASVTPQMRVFGWNVHLLAGPAGFNFAGFYLHEENTSYTYRDLLEEILLCFEPPENPAGFATDDDISTTPSLAFGFSGFINPPSTALNPPILALIGDRKLDQVVPSPPQSESRIAADQTIARYHLIYHKPCALEDSASLAAHLQAGCAKHVLRPRRRIDLRYLPPKKPSVDPRITRFPLRRTVQPRRASPKRSASASTSPSRQDPNDEEDIDAMVAPPEMAIAADQARQTIASFRSNCLVAGQQCAVTARGRSWCSTPAVGPSLQACHIIPQQHYHVYPDPDGTGDLASDASTLYSPNRLQEAWQRTWSADNGILLLSHLHELFDARLFSIHPDTLLIRAFVPYDVLLDYHGKTARVPINVDRAALRHHYQMCCIENMAAKVPLLEPPPVSSTDKPSPFAVRTDIPLLQSPRPNATAGNSTEILESPAASGGDPSKRARSAHDDTGPPGLGDAETPSTDDASPDVSLHTCKRRKESVGRDWGPADWNDRAMYTGFLTDKNSVEFLADVNWSLQKAMLMRREE</sequence>
<feature type="region of interest" description="Disordered" evidence="1">
    <location>
        <begin position="165"/>
        <end position="211"/>
    </location>
</feature>
<keyword evidence="4" id="KW-1185">Reference proteome</keyword>
<evidence type="ECO:0000256" key="1">
    <source>
        <dbReference type="SAM" id="MobiDB-lite"/>
    </source>
</evidence>
<dbReference type="AlphaFoldDB" id="A0A3M2S6H2"/>
<comment type="caution">
    <text evidence="3">The sequence shown here is derived from an EMBL/GenBank/DDBJ whole genome shotgun (WGS) entry which is preliminary data.</text>
</comment>
<organism evidence="3 4">
    <name type="scientific">Fusarium kuroshium</name>
    <dbReference type="NCBI Taxonomy" id="2010991"/>
    <lineage>
        <taxon>Eukaryota</taxon>
        <taxon>Fungi</taxon>
        <taxon>Dikarya</taxon>
        <taxon>Ascomycota</taxon>
        <taxon>Pezizomycotina</taxon>
        <taxon>Sordariomycetes</taxon>
        <taxon>Hypocreomycetidae</taxon>
        <taxon>Hypocreales</taxon>
        <taxon>Nectriaceae</taxon>
        <taxon>Fusarium</taxon>
        <taxon>Fusarium solani species complex</taxon>
    </lineage>
</organism>
<dbReference type="Pfam" id="PF13391">
    <property type="entry name" value="HNH_2"/>
    <property type="match status" value="1"/>
</dbReference>
<gene>
    <name evidence="3" type="ORF">CDV36_007243</name>
</gene>
<evidence type="ECO:0000259" key="2">
    <source>
        <dbReference type="Pfam" id="PF13391"/>
    </source>
</evidence>
<dbReference type="InterPro" id="IPR003615">
    <property type="entry name" value="HNH_nuc"/>
</dbReference>
<dbReference type="Proteomes" id="UP000277212">
    <property type="component" value="Unassembled WGS sequence"/>
</dbReference>
<feature type="compositionally biased region" description="Low complexity" evidence="1">
    <location>
        <begin position="187"/>
        <end position="204"/>
    </location>
</feature>
<dbReference type="EMBL" id="NKUJ01000116">
    <property type="protein sequence ID" value="RMJ13109.1"/>
    <property type="molecule type" value="Genomic_DNA"/>
</dbReference>
<evidence type="ECO:0000313" key="4">
    <source>
        <dbReference type="Proteomes" id="UP000277212"/>
    </source>
</evidence>
<reference evidence="3 4" key="1">
    <citation type="submission" date="2017-06" db="EMBL/GenBank/DDBJ databases">
        <title>Comparative genomic analysis of Ambrosia Fusariam Clade fungi.</title>
        <authorList>
            <person name="Stajich J.E."/>
            <person name="Carrillo J."/>
            <person name="Kijimoto T."/>
            <person name="Eskalen A."/>
            <person name="O'Donnell K."/>
            <person name="Kasson M."/>
        </authorList>
    </citation>
    <scope>NUCLEOTIDE SEQUENCE [LARGE SCALE GENOMIC DNA]</scope>
    <source>
        <strain evidence="3">UCR3666</strain>
    </source>
</reference>